<keyword evidence="2" id="KW-1185">Reference proteome</keyword>
<comment type="caution">
    <text evidence="1">The sequence shown here is derived from an EMBL/GenBank/DDBJ whole genome shotgun (WGS) entry which is preliminary data.</text>
</comment>
<evidence type="ECO:0000313" key="1">
    <source>
        <dbReference type="EMBL" id="KAK8035497.1"/>
    </source>
</evidence>
<sequence length="285" mass="30125">MYSSSVSVVSAAIFTQAIHAATSGIQGRDFGFNVVYPSGLTVSTSKPPADVLSLPDVLYDVPQITFSDKAAASASSSEKDAPQYLSFLELSYVPWSESLGDAIYTFPWIQANGTVSPANGTLLGSELGWRRPDKVETGEVRNASLHVWRQTPELLEYLFGAGNTLRMPLFWQVAGVWAHSTSKVDYDFKFANIDFKVRNETGKARCNVDSHGASITGVTSTACASTAAPTVATATSDHSVAPTGVAAEPTGSAESPASTPNAAACWYAVPSSWLATSFVLILGII</sequence>
<accession>A0ABR1SMQ0</accession>
<proteinExistence type="predicted"/>
<dbReference type="EMBL" id="JAQQWK010000009">
    <property type="protein sequence ID" value="KAK8035497.1"/>
    <property type="molecule type" value="Genomic_DNA"/>
</dbReference>
<organism evidence="1 2">
    <name type="scientific">Apiospora rasikravindrae</name>
    <dbReference type="NCBI Taxonomy" id="990691"/>
    <lineage>
        <taxon>Eukaryota</taxon>
        <taxon>Fungi</taxon>
        <taxon>Dikarya</taxon>
        <taxon>Ascomycota</taxon>
        <taxon>Pezizomycotina</taxon>
        <taxon>Sordariomycetes</taxon>
        <taxon>Xylariomycetidae</taxon>
        <taxon>Amphisphaeriales</taxon>
        <taxon>Apiosporaceae</taxon>
        <taxon>Apiospora</taxon>
    </lineage>
</organism>
<evidence type="ECO:0000313" key="2">
    <source>
        <dbReference type="Proteomes" id="UP001444661"/>
    </source>
</evidence>
<reference evidence="1 2" key="1">
    <citation type="submission" date="2023-01" db="EMBL/GenBank/DDBJ databases">
        <title>Analysis of 21 Apiospora genomes using comparative genomics revels a genus with tremendous synthesis potential of carbohydrate active enzymes and secondary metabolites.</title>
        <authorList>
            <person name="Sorensen T."/>
        </authorList>
    </citation>
    <scope>NUCLEOTIDE SEQUENCE [LARGE SCALE GENOMIC DNA]</scope>
    <source>
        <strain evidence="1 2">CBS 33761</strain>
    </source>
</reference>
<dbReference type="Proteomes" id="UP001444661">
    <property type="component" value="Unassembled WGS sequence"/>
</dbReference>
<name>A0ABR1SMQ0_9PEZI</name>
<gene>
    <name evidence="1" type="ORF">PG993_010492</name>
</gene>
<protein>
    <submittedName>
        <fullName evidence="1">Uncharacterized protein</fullName>
    </submittedName>
</protein>